<dbReference type="Proteomes" id="UP000177069">
    <property type="component" value="Unassembled WGS sequence"/>
</dbReference>
<accession>A0A1F5G0W3</accession>
<reference evidence="1 2" key="1">
    <citation type="journal article" date="2016" name="Nat. Commun.">
        <title>Thousands of microbial genomes shed light on interconnected biogeochemical processes in an aquifer system.</title>
        <authorList>
            <person name="Anantharaman K."/>
            <person name="Brown C.T."/>
            <person name="Hug L.A."/>
            <person name="Sharon I."/>
            <person name="Castelle C.J."/>
            <person name="Probst A.J."/>
            <person name="Thomas B.C."/>
            <person name="Singh A."/>
            <person name="Wilkins M.J."/>
            <person name="Karaoz U."/>
            <person name="Brodie E.L."/>
            <person name="Williams K.H."/>
            <person name="Hubbard S.S."/>
            <person name="Banfield J.F."/>
        </authorList>
    </citation>
    <scope>NUCLEOTIDE SEQUENCE [LARGE SCALE GENOMIC DNA]</scope>
</reference>
<sequence>MTNFRERVVSGKVDTIRKHEPQPFSEPVLVTEGNAILVNSDFILQLHWTQNDIEKGLRDRRSPRLGIFALARTRIEKVGQEQRVPMKLNLPWDAVTFLHLSASGEIGDNEVIIGNTEIRVIRRDNDFFNLVLRAARPIVVRDLKHDLDTRNREEARRHLTTKS</sequence>
<protein>
    <submittedName>
        <fullName evidence="1">Uncharacterized protein</fullName>
    </submittedName>
</protein>
<gene>
    <name evidence="1" type="ORF">A2696_01125</name>
</gene>
<proteinExistence type="predicted"/>
<comment type="caution">
    <text evidence="1">The sequence shown here is derived from an EMBL/GenBank/DDBJ whole genome shotgun (WGS) entry which is preliminary data.</text>
</comment>
<dbReference type="AlphaFoldDB" id="A0A1F5G0W3"/>
<evidence type="ECO:0000313" key="1">
    <source>
        <dbReference type="EMBL" id="OGD85499.1"/>
    </source>
</evidence>
<organism evidence="1 2">
    <name type="scientific">Candidatus Curtissbacteria bacterium RIFCSPHIGHO2_01_FULL_41_13</name>
    <dbReference type="NCBI Taxonomy" id="1797745"/>
    <lineage>
        <taxon>Bacteria</taxon>
        <taxon>Candidatus Curtissiibacteriota</taxon>
    </lineage>
</organism>
<evidence type="ECO:0000313" key="2">
    <source>
        <dbReference type="Proteomes" id="UP000177069"/>
    </source>
</evidence>
<name>A0A1F5G0W3_9BACT</name>
<dbReference type="EMBL" id="MFBA01000025">
    <property type="protein sequence ID" value="OGD85499.1"/>
    <property type="molecule type" value="Genomic_DNA"/>
</dbReference>